<dbReference type="PROSITE" id="PS50893">
    <property type="entry name" value="ABC_TRANSPORTER_2"/>
    <property type="match status" value="1"/>
</dbReference>
<evidence type="ECO:0000256" key="1">
    <source>
        <dbReference type="ARBA" id="ARBA00005417"/>
    </source>
</evidence>
<feature type="domain" description="ABC transporter" evidence="5">
    <location>
        <begin position="3"/>
        <end position="231"/>
    </location>
</feature>
<dbReference type="PANTHER" id="PTHR43335:SF2">
    <property type="entry name" value="ABC TRANSPORTER, ATP-BINDING PROTEIN"/>
    <property type="match status" value="1"/>
</dbReference>
<keyword evidence="7" id="KW-1185">Reference proteome</keyword>
<dbReference type="Proteomes" id="UP000255523">
    <property type="component" value="Unassembled WGS sequence"/>
</dbReference>
<keyword evidence="3" id="KW-0547">Nucleotide-binding</keyword>
<comment type="similarity">
    <text evidence="1">Belongs to the ABC transporter superfamily.</text>
</comment>
<dbReference type="GO" id="GO:0005524">
    <property type="term" value="F:ATP binding"/>
    <property type="evidence" value="ECO:0007669"/>
    <property type="project" value="UniProtKB-KW"/>
</dbReference>
<dbReference type="EMBL" id="UHFX01000003">
    <property type="protein sequence ID" value="SUO04257.1"/>
    <property type="molecule type" value="Genomic_DNA"/>
</dbReference>
<evidence type="ECO:0000313" key="7">
    <source>
        <dbReference type="Proteomes" id="UP000255523"/>
    </source>
</evidence>
<dbReference type="InterPro" id="IPR003439">
    <property type="entry name" value="ABC_transporter-like_ATP-bd"/>
</dbReference>
<organism evidence="6 7">
    <name type="scientific">Faecalicoccus pleomorphus</name>
    <dbReference type="NCBI Taxonomy" id="1323"/>
    <lineage>
        <taxon>Bacteria</taxon>
        <taxon>Bacillati</taxon>
        <taxon>Bacillota</taxon>
        <taxon>Erysipelotrichia</taxon>
        <taxon>Erysipelotrichales</taxon>
        <taxon>Erysipelotrichaceae</taxon>
        <taxon>Faecalicoccus</taxon>
    </lineage>
</organism>
<evidence type="ECO:0000313" key="6">
    <source>
        <dbReference type="EMBL" id="SUO04257.1"/>
    </source>
</evidence>
<evidence type="ECO:0000256" key="3">
    <source>
        <dbReference type="ARBA" id="ARBA00022741"/>
    </source>
</evidence>
<dbReference type="SMART" id="SM00382">
    <property type="entry name" value="AAA"/>
    <property type="match status" value="1"/>
</dbReference>
<dbReference type="CDD" id="cd03264">
    <property type="entry name" value="ABC_drug_resistance_like"/>
    <property type="match status" value="1"/>
</dbReference>
<gene>
    <name evidence="6" type="primary">ybhF_2</name>
    <name evidence="6" type="ORF">NCTC11087_01167</name>
</gene>
<proteinExistence type="inferred from homology"/>
<evidence type="ECO:0000256" key="4">
    <source>
        <dbReference type="ARBA" id="ARBA00022840"/>
    </source>
</evidence>
<evidence type="ECO:0000259" key="5">
    <source>
        <dbReference type="PROSITE" id="PS50893"/>
    </source>
</evidence>
<dbReference type="RefSeq" id="WP_022790740.1">
    <property type="nucleotide sequence ID" value="NZ_JAQLXR010000001.1"/>
</dbReference>
<sequence>MELNLLDLTKEFSDIKAVDHISINLRPGIIGLLGENGAGKTTLIRMMTSLMKPSTGKILFNDQDIYKLNEEYRNVLGYLPQDFGYYPDLNPLDYLGYIASIKAIQPSVAKRRIKDLLQAVSLWEVRKKKIKKFSGGMIQRLGIAQALLNDPKILILDEPTSGLDPEERYRFRQLLSSLASDKIILLSTHIVSDVEHIADQIILMHKGKILDSGSVDELIQNIPVRAWKIKTDLTKASSFKLNGLITSSNKTGDNEVIRILCKDAPDSEAVPDECTLEDVFLFYNRKKSEPYVIL</sequence>
<dbReference type="InterPro" id="IPR003593">
    <property type="entry name" value="AAA+_ATPase"/>
</dbReference>
<protein>
    <submittedName>
        <fullName evidence="6">ABC transporter ATP-binding protein</fullName>
    </submittedName>
</protein>
<dbReference type="SUPFAM" id="SSF52540">
    <property type="entry name" value="P-loop containing nucleoside triphosphate hydrolases"/>
    <property type="match status" value="1"/>
</dbReference>
<dbReference type="OrthoDB" id="9775135at2"/>
<dbReference type="Pfam" id="PF00005">
    <property type="entry name" value="ABC_tran"/>
    <property type="match status" value="1"/>
</dbReference>
<dbReference type="AlphaFoldDB" id="A0A380LLZ1"/>
<dbReference type="InterPro" id="IPR017871">
    <property type="entry name" value="ABC_transporter-like_CS"/>
</dbReference>
<reference evidence="6 7" key="1">
    <citation type="submission" date="2018-06" db="EMBL/GenBank/DDBJ databases">
        <authorList>
            <consortium name="Pathogen Informatics"/>
            <person name="Doyle S."/>
        </authorList>
    </citation>
    <scope>NUCLEOTIDE SEQUENCE [LARGE SCALE GENOMIC DNA]</scope>
    <source>
        <strain evidence="6 7">NCTC11087</strain>
    </source>
</reference>
<dbReference type="PROSITE" id="PS00211">
    <property type="entry name" value="ABC_TRANSPORTER_1"/>
    <property type="match status" value="1"/>
</dbReference>
<keyword evidence="4 6" id="KW-0067">ATP-binding</keyword>
<dbReference type="PANTHER" id="PTHR43335">
    <property type="entry name" value="ABC TRANSPORTER, ATP-BINDING PROTEIN"/>
    <property type="match status" value="1"/>
</dbReference>
<evidence type="ECO:0000256" key="2">
    <source>
        <dbReference type="ARBA" id="ARBA00022448"/>
    </source>
</evidence>
<dbReference type="GO" id="GO:0016887">
    <property type="term" value="F:ATP hydrolysis activity"/>
    <property type="evidence" value="ECO:0007669"/>
    <property type="project" value="InterPro"/>
</dbReference>
<keyword evidence="2" id="KW-0813">Transport</keyword>
<accession>A0A380LLZ1</accession>
<name>A0A380LLZ1_9FIRM</name>
<dbReference type="InterPro" id="IPR027417">
    <property type="entry name" value="P-loop_NTPase"/>
</dbReference>
<dbReference type="Gene3D" id="3.40.50.300">
    <property type="entry name" value="P-loop containing nucleotide triphosphate hydrolases"/>
    <property type="match status" value="1"/>
</dbReference>
<dbReference type="GeneID" id="77462132"/>